<reference evidence="1 2" key="1">
    <citation type="journal article" date="2019" name="Front. Microbiol.">
        <title>Thermoanaerosceptrum fracticalcis gen. nov. sp. nov., a Novel Fumarate-Fermenting Microorganism From a Deep Fractured Carbonate Aquifer of the US Great Basin.</title>
        <authorList>
            <person name="Hamilton-Brehm S.D."/>
            <person name="Stewart L.E."/>
            <person name="Zavarin M."/>
            <person name="Caldwell M."/>
            <person name="Lawson P.A."/>
            <person name="Onstott T.C."/>
            <person name="Grzymski J."/>
            <person name="Neveux I."/>
            <person name="Lollar B.S."/>
            <person name="Russell C.E."/>
            <person name="Moser D.P."/>
        </authorList>
    </citation>
    <scope>NUCLEOTIDE SEQUENCE [LARGE SCALE GENOMIC DNA]</scope>
    <source>
        <strain evidence="1 2">DRI-13</strain>
    </source>
</reference>
<name>A0A7G6E812_THEFR</name>
<dbReference type="AlphaFoldDB" id="A0A7G6E812"/>
<gene>
    <name evidence="1" type="ORF">BR63_19235</name>
</gene>
<dbReference type="Proteomes" id="UP000515847">
    <property type="component" value="Chromosome"/>
</dbReference>
<dbReference type="InterPro" id="IPR020288">
    <property type="entry name" value="Sheath_initiator"/>
</dbReference>
<dbReference type="EMBL" id="CP045798">
    <property type="protein sequence ID" value="QNB48216.1"/>
    <property type="molecule type" value="Genomic_DNA"/>
</dbReference>
<dbReference type="KEGG" id="tfr:BR63_19235"/>
<sequence>MLPDIAKFDINTQAQRSPTIGKSFLFDFTAGDFVIKDGRLVKTEDIEALKGWITKVLKTEKFRFAVYAREDKNEYGVTIEDLLIGYNYPPQFIESELKREIESALVKQPMISSLSNWSITRDGAKANIVFRVNLVTGVSFNQEVTI</sequence>
<protein>
    <submittedName>
        <fullName evidence="1">DUF2634 domain-containing protein</fullName>
    </submittedName>
</protein>
<keyword evidence="2" id="KW-1185">Reference proteome</keyword>
<dbReference type="RefSeq" id="WP_051966161.1">
    <property type="nucleotide sequence ID" value="NZ_CP045798.1"/>
</dbReference>
<organism evidence="1 2">
    <name type="scientific">Thermanaerosceptrum fracticalcis</name>
    <dbReference type="NCBI Taxonomy" id="1712410"/>
    <lineage>
        <taxon>Bacteria</taxon>
        <taxon>Bacillati</taxon>
        <taxon>Bacillota</taxon>
        <taxon>Clostridia</taxon>
        <taxon>Eubacteriales</taxon>
        <taxon>Peptococcaceae</taxon>
        <taxon>Thermanaerosceptrum</taxon>
    </lineage>
</organism>
<evidence type="ECO:0000313" key="2">
    <source>
        <dbReference type="Proteomes" id="UP000515847"/>
    </source>
</evidence>
<dbReference type="OrthoDB" id="89089at2"/>
<evidence type="ECO:0000313" key="1">
    <source>
        <dbReference type="EMBL" id="QNB48216.1"/>
    </source>
</evidence>
<dbReference type="Pfam" id="PF10934">
    <property type="entry name" value="Sheath_initiator"/>
    <property type="match status" value="1"/>
</dbReference>
<proteinExistence type="predicted"/>
<accession>A0A7G6E812</accession>